<evidence type="ECO:0000256" key="2">
    <source>
        <dbReference type="ARBA" id="ARBA00023015"/>
    </source>
</evidence>
<evidence type="ECO:0000256" key="5">
    <source>
        <dbReference type="ARBA" id="ARBA00023242"/>
    </source>
</evidence>
<evidence type="ECO:0000256" key="4">
    <source>
        <dbReference type="ARBA" id="ARBA00023163"/>
    </source>
</evidence>
<keyword evidence="5" id="KW-0539">Nucleus</keyword>
<dbReference type="InterPro" id="IPR036093">
    <property type="entry name" value="NAC_dom_sf"/>
</dbReference>
<comment type="caution">
    <text evidence="8">The sequence shown here is derived from an EMBL/GenBank/DDBJ whole genome shotgun (WGS) entry which is preliminary data.</text>
</comment>
<protein>
    <recommendedName>
        <fullName evidence="7">NAC domain-containing protein</fullName>
    </recommendedName>
</protein>
<dbReference type="SUPFAM" id="SSF101941">
    <property type="entry name" value="NAC domain"/>
    <property type="match status" value="1"/>
</dbReference>
<evidence type="ECO:0000256" key="3">
    <source>
        <dbReference type="ARBA" id="ARBA00023125"/>
    </source>
</evidence>
<feature type="region of interest" description="Disordered" evidence="6">
    <location>
        <begin position="169"/>
        <end position="240"/>
    </location>
</feature>
<keyword evidence="9" id="KW-1185">Reference proteome</keyword>
<dbReference type="PANTHER" id="PTHR31989">
    <property type="entry name" value="NAC DOMAIN-CONTAINING PROTEIN 82-RELATED"/>
    <property type="match status" value="1"/>
</dbReference>
<evidence type="ECO:0000313" key="9">
    <source>
        <dbReference type="Proteomes" id="UP001174677"/>
    </source>
</evidence>
<evidence type="ECO:0000313" key="8">
    <source>
        <dbReference type="EMBL" id="KAJ9147541.1"/>
    </source>
</evidence>
<dbReference type="Gene3D" id="2.170.150.80">
    <property type="entry name" value="NAC domain"/>
    <property type="match status" value="1"/>
</dbReference>
<comment type="subcellular location">
    <subcellularLocation>
        <location evidence="1">Nucleus</location>
    </subcellularLocation>
</comment>
<name>A0ABQ9KT13_HEVBR</name>
<organism evidence="8 9">
    <name type="scientific">Hevea brasiliensis</name>
    <name type="common">Para rubber tree</name>
    <name type="synonym">Siphonia brasiliensis</name>
    <dbReference type="NCBI Taxonomy" id="3981"/>
    <lineage>
        <taxon>Eukaryota</taxon>
        <taxon>Viridiplantae</taxon>
        <taxon>Streptophyta</taxon>
        <taxon>Embryophyta</taxon>
        <taxon>Tracheophyta</taxon>
        <taxon>Spermatophyta</taxon>
        <taxon>Magnoliopsida</taxon>
        <taxon>eudicotyledons</taxon>
        <taxon>Gunneridae</taxon>
        <taxon>Pentapetalae</taxon>
        <taxon>rosids</taxon>
        <taxon>fabids</taxon>
        <taxon>Malpighiales</taxon>
        <taxon>Euphorbiaceae</taxon>
        <taxon>Crotonoideae</taxon>
        <taxon>Micrandreae</taxon>
        <taxon>Hevea</taxon>
    </lineage>
</organism>
<keyword evidence="4" id="KW-0804">Transcription</keyword>
<sequence>MYWVEEEGRVLPCGFRFCPTDTQLLLFYLKKKILGLNDHIDLVPTIDVYASNPYHLPLSEFKYGQPNEYWYFYSNRRRGKILTVDGYYYLSSRRTIFDGKELIGFVRTLDFYHGRPPCGTKSRWSIQEYRINPDKIKVNEDDHTMKEKISKFVVCKIVHKQVYIPSADEVIIEEPEPNSSEDENNLSDGDEHNQSDTVLSQVKGEGSKSSGNDKENLEESEVNSGDDIKKKKKKKKNDTL</sequence>
<dbReference type="Proteomes" id="UP001174677">
    <property type="component" value="Chromosome 16"/>
</dbReference>
<keyword evidence="2" id="KW-0805">Transcription regulation</keyword>
<evidence type="ECO:0000259" key="7">
    <source>
        <dbReference type="PROSITE" id="PS51005"/>
    </source>
</evidence>
<feature type="domain" description="NAC" evidence="7">
    <location>
        <begin position="11"/>
        <end position="160"/>
    </location>
</feature>
<feature type="compositionally biased region" description="Acidic residues" evidence="6">
    <location>
        <begin position="170"/>
        <end position="185"/>
    </location>
</feature>
<reference evidence="8" key="1">
    <citation type="journal article" date="2023" name="Plant Biotechnol. J.">
        <title>Chromosome-level wild Hevea brasiliensis genome provides new tools for genomic-assisted breeding and valuable loci to elevate rubber yield.</title>
        <authorList>
            <person name="Cheng H."/>
            <person name="Song X."/>
            <person name="Hu Y."/>
            <person name="Wu T."/>
            <person name="Yang Q."/>
            <person name="An Z."/>
            <person name="Feng S."/>
            <person name="Deng Z."/>
            <person name="Wu W."/>
            <person name="Zeng X."/>
            <person name="Tu M."/>
            <person name="Wang X."/>
            <person name="Huang H."/>
        </authorList>
    </citation>
    <scope>NUCLEOTIDE SEQUENCE</scope>
    <source>
        <strain evidence="8">MT/VB/25A 57/8</strain>
    </source>
</reference>
<dbReference type="EMBL" id="JARPOI010000016">
    <property type="protein sequence ID" value="KAJ9147541.1"/>
    <property type="molecule type" value="Genomic_DNA"/>
</dbReference>
<dbReference type="Pfam" id="PF02365">
    <property type="entry name" value="NAM"/>
    <property type="match status" value="1"/>
</dbReference>
<proteinExistence type="predicted"/>
<dbReference type="PROSITE" id="PS51005">
    <property type="entry name" value="NAC"/>
    <property type="match status" value="1"/>
</dbReference>
<dbReference type="InterPro" id="IPR003441">
    <property type="entry name" value="NAC-dom"/>
</dbReference>
<gene>
    <name evidence="8" type="ORF">P3X46_029691</name>
</gene>
<evidence type="ECO:0000256" key="1">
    <source>
        <dbReference type="ARBA" id="ARBA00004123"/>
    </source>
</evidence>
<keyword evidence="3" id="KW-0238">DNA-binding</keyword>
<feature type="compositionally biased region" description="Basic residues" evidence="6">
    <location>
        <begin position="230"/>
        <end position="240"/>
    </location>
</feature>
<evidence type="ECO:0000256" key="6">
    <source>
        <dbReference type="SAM" id="MobiDB-lite"/>
    </source>
</evidence>
<accession>A0ABQ9KT13</accession>